<evidence type="ECO:0000313" key="3">
    <source>
        <dbReference type="Proteomes" id="UP001592581"/>
    </source>
</evidence>
<protein>
    <recommendedName>
        <fullName evidence="4">DUF3558 domain-containing protein</fullName>
    </recommendedName>
</protein>
<sequence>MNRRTGHLVGAALLLLTVAGCASARPAASATPTAVGTAGPSSAARIVCAAEAQEDISGALGIDTTEPVSPNWKDRLYSCRYVYRDGSMLLSVKDLPDGAATRAWFDGLRQAAPGATPLTGLGDAAFAEPDGTVVLRKDATVLTVDVSALPTTFGKPVRPRASAARTVATTVLICWKEG</sequence>
<accession>A0ABV6XWQ2</accession>
<feature type="chain" id="PRO_5047538552" description="DUF3558 domain-containing protein" evidence="1">
    <location>
        <begin position="25"/>
        <end position="178"/>
    </location>
</feature>
<proteinExistence type="predicted"/>
<comment type="caution">
    <text evidence="2">The sequence shown here is derived from an EMBL/GenBank/DDBJ whole genome shotgun (WGS) entry which is preliminary data.</text>
</comment>
<dbReference type="EMBL" id="JBEUKS010000013">
    <property type="protein sequence ID" value="MFC1442706.1"/>
    <property type="molecule type" value="Genomic_DNA"/>
</dbReference>
<feature type="signal peptide" evidence="1">
    <location>
        <begin position="1"/>
        <end position="24"/>
    </location>
</feature>
<keyword evidence="3" id="KW-1185">Reference proteome</keyword>
<dbReference type="RefSeq" id="WP_380567834.1">
    <property type="nucleotide sequence ID" value="NZ_JBEUKS010000013.1"/>
</dbReference>
<gene>
    <name evidence="2" type="ORF">ABUW04_31080</name>
</gene>
<dbReference type="Proteomes" id="UP001592581">
    <property type="component" value="Unassembled WGS sequence"/>
</dbReference>
<evidence type="ECO:0008006" key="4">
    <source>
        <dbReference type="Google" id="ProtNLM"/>
    </source>
</evidence>
<reference evidence="2 3" key="1">
    <citation type="submission" date="2024-06" db="EMBL/GenBank/DDBJ databases">
        <authorList>
            <person name="Lee S.D."/>
        </authorList>
    </citation>
    <scope>NUCLEOTIDE SEQUENCE [LARGE SCALE GENOMIC DNA]</scope>
    <source>
        <strain evidence="2 3">N1-10</strain>
    </source>
</reference>
<keyword evidence="1" id="KW-0732">Signal</keyword>
<evidence type="ECO:0000256" key="1">
    <source>
        <dbReference type="SAM" id="SignalP"/>
    </source>
</evidence>
<organism evidence="2 3">
    <name type="scientific">Streptacidiphilus jeojiensis</name>
    <dbReference type="NCBI Taxonomy" id="3229225"/>
    <lineage>
        <taxon>Bacteria</taxon>
        <taxon>Bacillati</taxon>
        <taxon>Actinomycetota</taxon>
        <taxon>Actinomycetes</taxon>
        <taxon>Kitasatosporales</taxon>
        <taxon>Streptomycetaceae</taxon>
        <taxon>Streptacidiphilus</taxon>
    </lineage>
</organism>
<name>A0ABV6XWQ2_9ACTN</name>
<dbReference type="PROSITE" id="PS51257">
    <property type="entry name" value="PROKAR_LIPOPROTEIN"/>
    <property type="match status" value="1"/>
</dbReference>
<evidence type="ECO:0000313" key="2">
    <source>
        <dbReference type="EMBL" id="MFC1442706.1"/>
    </source>
</evidence>